<feature type="signal peptide" evidence="2">
    <location>
        <begin position="1"/>
        <end position="21"/>
    </location>
</feature>
<sequence>MLGTILFILFVIWVIFRITDTRNHSKACLVGKTAVVTGGNKGIGFQTSIGLAARGCKVIIACRTNAENEKNEIIKLTDNPNIIIKHLDLASFKSVRALAKDLNKTEEKIDILINNAGLAKVVDNLTEDGFQYIYQVNFLGPFLLTHLLLDSLKKAKKARILFLSSNLVWLQSLTVNTMSEKCEKVSFMYLQNAYGNTKAALAIVARVMAEKLKSHSIKCNALHPGYCYTEIFEATSNVVPTFVVKAFYLFSKIYAKTAEAGAQLTLKLAMSKSYENLSGALLWDLHTLPSPGIVRDKRFGNEFWSETEKLVGLKDSEKIK</sequence>
<keyword evidence="2" id="KW-0732">Signal</keyword>
<evidence type="ECO:0000256" key="2">
    <source>
        <dbReference type="SAM" id="SignalP"/>
    </source>
</evidence>
<gene>
    <name evidence="3" type="ORF">MELIAE_LOCUS6946</name>
</gene>
<dbReference type="EMBL" id="OV121135">
    <property type="protein sequence ID" value="CAH0555607.1"/>
    <property type="molecule type" value="Genomic_DNA"/>
</dbReference>
<evidence type="ECO:0000313" key="4">
    <source>
        <dbReference type="Proteomes" id="UP001154078"/>
    </source>
</evidence>
<evidence type="ECO:0000256" key="1">
    <source>
        <dbReference type="ARBA" id="ARBA00023002"/>
    </source>
</evidence>
<dbReference type="AlphaFoldDB" id="A0A9P0FHZ7"/>
<keyword evidence="1" id="KW-0560">Oxidoreductase</keyword>
<name>A0A9P0FHZ7_BRAAE</name>
<accession>A0A9P0FHZ7</accession>
<proteinExistence type="predicted"/>
<keyword evidence="4" id="KW-1185">Reference proteome</keyword>
<dbReference type="InterPro" id="IPR020904">
    <property type="entry name" value="Sc_DH/Rdtase_CS"/>
</dbReference>
<protein>
    <submittedName>
        <fullName evidence="3">Uncharacterized protein</fullName>
    </submittedName>
</protein>
<dbReference type="InterPro" id="IPR036291">
    <property type="entry name" value="NAD(P)-bd_dom_sf"/>
</dbReference>
<dbReference type="Proteomes" id="UP001154078">
    <property type="component" value="Chromosome 4"/>
</dbReference>
<dbReference type="OrthoDB" id="191139at2759"/>
<dbReference type="InterPro" id="IPR002347">
    <property type="entry name" value="SDR_fam"/>
</dbReference>
<dbReference type="PANTHER" id="PTHR43157">
    <property type="entry name" value="PHOSPHATIDYLINOSITOL-GLYCAN BIOSYNTHESIS CLASS F PROTEIN-RELATED"/>
    <property type="match status" value="1"/>
</dbReference>
<evidence type="ECO:0000313" key="3">
    <source>
        <dbReference type="EMBL" id="CAH0555607.1"/>
    </source>
</evidence>
<dbReference type="Pfam" id="PF00106">
    <property type="entry name" value="adh_short"/>
    <property type="match status" value="2"/>
</dbReference>
<dbReference type="Gene3D" id="3.40.50.720">
    <property type="entry name" value="NAD(P)-binding Rossmann-like Domain"/>
    <property type="match status" value="1"/>
</dbReference>
<dbReference type="GO" id="GO:0016491">
    <property type="term" value="F:oxidoreductase activity"/>
    <property type="evidence" value="ECO:0007669"/>
    <property type="project" value="UniProtKB-KW"/>
</dbReference>
<feature type="chain" id="PRO_5040354832" evidence="2">
    <location>
        <begin position="22"/>
        <end position="320"/>
    </location>
</feature>
<organism evidence="3 4">
    <name type="scientific">Brassicogethes aeneus</name>
    <name type="common">Rape pollen beetle</name>
    <name type="synonym">Meligethes aeneus</name>
    <dbReference type="NCBI Taxonomy" id="1431903"/>
    <lineage>
        <taxon>Eukaryota</taxon>
        <taxon>Metazoa</taxon>
        <taxon>Ecdysozoa</taxon>
        <taxon>Arthropoda</taxon>
        <taxon>Hexapoda</taxon>
        <taxon>Insecta</taxon>
        <taxon>Pterygota</taxon>
        <taxon>Neoptera</taxon>
        <taxon>Endopterygota</taxon>
        <taxon>Coleoptera</taxon>
        <taxon>Polyphaga</taxon>
        <taxon>Cucujiformia</taxon>
        <taxon>Nitidulidae</taxon>
        <taxon>Meligethinae</taxon>
        <taxon>Brassicogethes</taxon>
    </lineage>
</organism>
<dbReference type="PRINTS" id="PR00081">
    <property type="entry name" value="GDHRDH"/>
</dbReference>
<dbReference type="PROSITE" id="PS00061">
    <property type="entry name" value="ADH_SHORT"/>
    <property type="match status" value="1"/>
</dbReference>
<reference evidence="3" key="1">
    <citation type="submission" date="2021-12" db="EMBL/GenBank/DDBJ databases">
        <authorList>
            <person name="King R."/>
        </authorList>
    </citation>
    <scope>NUCLEOTIDE SEQUENCE</scope>
</reference>
<dbReference type="PANTHER" id="PTHR43157:SF31">
    <property type="entry name" value="PHOSPHATIDYLINOSITOL-GLYCAN BIOSYNTHESIS CLASS F PROTEIN"/>
    <property type="match status" value="1"/>
</dbReference>
<dbReference type="SUPFAM" id="SSF51735">
    <property type="entry name" value="NAD(P)-binding Rossmann-fold domains"/>
    <property type="match status" value="1"/>
</dbReference>